<dbReference type="AlphaFoldDB" id="A0AAV1YZL6"/>
<accession>A0AAV1YZL6</accession>
<feature type="domain" description="Glycoside hydrolase family 29 N-terminal" evidence="11">
    <location>
        <begin position="16"/>
        <end position="114"/>
    </location>
</feature>
<organism evidence="13 14">
    <name type="scientific">Larinioides sclopetarius</name>
    <dbReference type="NCBI Taxonomy" id="280406"/>
    <lineage>
        <taxon>Eukaryota</taxon>
        <taxon>Metazoa</taxon>
        <taxon>Ecdysozoa</taxon>
        <taxon>Arthropoda</taxon>
        <taxon>Chelicerata</taxon>
        <taxon>Arachnida</taxon>
        <taxon>Araneae</taxon>
        <taxon>Araneomorphae</taxon>
        <taxon>Entelegynae</taxon>
        <taxon>Araneoidea</taxon>
        <taxon>Araneidae</taxon>
        <taxon>Larinioides</taxon>
    </lineage>
</organism>
<comment type="caution">
    <text evidence="13">The sequence shown here is derived from an EMBL/GenBank/DDBJ whole genome shotgun (WGS) entry which is preliminary data.</text>
</comment>
<evidence type="ECO:0000256" key="3">
    <source>
        <dbReference type="ARBA" id="ARBA00012662"/>
    </source>
</evidence>
<feature type="domain" description="Alpha-L-fucosidase C-terminal" evidence="12">
    <location>
        <begin position="475"/>
        <end position="559"/>
    </location>
</feature>
<dbReference type="SUPFAM" id="SSF51445">
    <property type="entry name" value="(Trans)glycosidases"/>
    <property type="match status" value="2"/>
</dbReference>
<evidence type="ECO:0000256" key="5">
    <source>
        <dbReference type="ARBA" id="ARBA00022801"/>
    </source>
</evidence>
<dbReference type="GO" id="GO:0004560">
    <property type="term" value="F:alpha-L-fucosidase activity"/>
    <property type="evidence" value="ECO:0007669"/>
    <property type="project" value="UniProtKB-EC"/>
</dbReference>
<evidence type="ECO:0000259" key="12">
    <source>
        <dbReference type="Pfam" id="PF16757"/>
    </source>
</evidence>
<dbReference type="PANTHER" id="PTHR10030">
    <property type="entry name" value="ALPHA-L-FUCOSIDASE"/>
    <property type="match status" value="1"/>
</dbReference>
<feature type="signal peptide" evidence="10">
    <location>
        <begin position="1"/>
        <end position="19"/>
    </location>
</feature>
<dbReference type="Proteomes" id="UP001497382">
    <property type="component" value="Unassembled WGS sequence"/>
</dbReference>
<sequence>MKYITGIVLAICLLSAVQCKYTPDWKSLDSRPLPTWFDEAKIGIFLHWGVFSVPSFGSEWFWSYWNSKSTDYVNFMKKNYKPGFSYPEFASKFTAEFYNPEHWAEVFEASGAKMKSLASFAVVIFSFLYVECKYTPDWKSLDSRPLPSWYDDVKVGIFIHWGVFSVPAFESEWFWKDWLSNSTMFVDFMDKNFKPNFSYPEFAPQFTAEFYDPDKWAEIFEASGAKYVVLTSKHHEGFTLWPSKVSWNWNAKDIGPKRDLLGDLAKAIRSKTDIHFGVYHSMFDWFHPLYLLDKQNKYSTQYFVDNKALPELFELVNNYKPEVIWSDGDWEAPDTYWKSKEFLAWLYNESPVKDVVAVNDRWGSGIPCKHGGYYTCSDRYNPKTLQTHKWENAMTIDKGSWGFRRNVDLSDYLTIEELVTTLAETVSCGGNMLINIGPTHDGRIIPIFEERLRQFGDWLKINGDAIYGTTPWKAQNDTITPGVWYTSKDDDVYAIVLNWPKNNVLQLGSLQVSAGDRIYMLGVEDPLQFSQVKKTVKIDFPLLSPNELPSSFAWVLKVTN</sequence>
<feature type="domain" description="Glycoside hydrolase family 29 N-terminal" evidence="11">
    <location>
        <begin position="131"/>
        <end position="464"/>
    </location>
</feature>
<dbReference type="GO" id="GO:0016139">
    <property type="term" value="P:glycoside catabolic process"/>
    <property type="evidence" value="ECO:0007669"/>
    <property type="project" value="TreeGrafter"/>
</dbReference>
<evidence type="ECO:0000256" key="4">
    <source>
        <dbReference type="ARBA" id="ARBA00022729"/>
    </source>
</evidence>
<dbReference type="InterPro" id="IPR000933">
    <property type="entry name" value="Glyco_hydro_29"/>
</dbReference>
<evidence type="ECO:0000256" key="9">
    <source>
        <dbReference type="ARBA" id="ARBA00081661"/>
    </source>
</evidence>
<dbReference type="InterPro" id="IPR016286">
    <property type="entry name" value="FUC_metazoa-typ"/>
</dbReference>
<dbReference type="GO" id="GO:0006004">
    <property type="term" value="P:fucose metabolic process"/>
    <property type="evidence" value="ECO:0007669"/>
    <property type="project" value="InterPro"/>
</dbReference>
<evidence type="ECO:0000259" key="11">
    <source>
        <dbReference type="Pfam" id="PF01120"/>
    </source>
</evidence>
<dbReference type="PRINTS" id="PR00741">
    <property type="entry name" value="GLHYDRLASE29"/>
</dbReference>
<keyword evidence="5 10" id="KW-0378">Hydrolase</keyword>
<dbReference type="Pfam" id="PF01120">
    <property type="entry name" value="Alpha_L_fucos"/>
    <property type="match status" value="2"/>
</dbReference>
<dbReference type="InterPro" id="IPR013780">
    <property type="entry name" value="Glyco_hydro_b"/>
</dbReference>
<dbReference type="InterPro" id="IPR031919">
    <property type="entry name" value="Fucosidase_C"/>
</dbReference>
<dbReference type="FunFam" id="3.20.20.80:FF:000027">
    <property type="entry name" value="Alpha-L-fucosidase"/>
    <property type="match status" value="1"/>
</dbReference>
<evidence type="ECO:0000256" key="6">
    <source>
        <dbReference type="ARBA" id="ARBA00023180"/>
    </source>
</evidence>
<keyword evidence="7 10" id="KW-0326">Glycosidase</keyword>
<dbReference type="InterPro" id="IPR017853">
    <property type="entry name" value="GH"/>
</dbReference>
<dbReference type="PIRSF" id="PIRSF001092">
    <property type="entry name" value="Alpha-L-fucosidase"/>
    <property type="match status" value="1"/>
</dbReference>
<dbReference type="SMART" id="SM00812">
    <property type="entry name" value="Alpha_L_fucos"/>
    <property type="match status" value="1"/>
</dbReference>
<keyword evidence="4 10" id="KW-0732">Signal</keyword>
<reference evidence="13 14" key="1">
    <citation type="submission" date="2024-04" db="EMBL/GenBank/DDBJ databases">
        <authorList>
            <person name="Rising A."/>
            <person name="Reimegard J."/>
            <person name="Sonavane S."/>
            <person name="Akerstrom W."/>
            <person name="Nylinder S."/>
            <person name="Hedman E."/>
            <person name="Kallberg Y."/>
        </authorList>
    </citation>
    <scope>NUCLEOTIDE SEQUENCE [LARGE SCALE GENOMIC DNA]</scope>
</reference>
<dbReference type="PANTHER" id="PTHR10030:SF37">
    <property type="entry name" value="ALPHA-L-FUCOSIDASE-RELATED"/>
    <property type="match status" value="1"/>
</dbReference>
<evidence type="ECO:0000256" key="7">
    <source>
        <dbReference type="ARBA" id="ARBA00023295"/>
    </source>
</evidence>
<proteinExistence type="inferred from homology"/>
<dbReference type="EMBL" id="CAXIEN010000008">
    <property type="protein sequence ID" value="CAL1263447.1"/>
    <property type="molecule type" value="Genomic_DNA"/>
</dbReference>
<comment type="similarity">
    <text evidence="2 10">Belongs to the glycosyl hydrolase 29 family.</text>
</comment>
<name>A0AAV1YZL6_9ARAC</name>
<dbReference type="GO" id="GO:0005764">
    <property type="term" value="C:lysosome"/>
    <property type="evidence" value="ECO:0007669"/>
    <property type="project" value="TreeGrafter"/>
</dbReference>
<dbReference type="InterPro" id="IPR057739">
    <property type="entry name" value="Glyco_hydro_29_N"/>
</dbReference>
<dbReference type="Pfam" id="PF16757">
    <property type="entry name" value="Fucosidase_C"/>
    <property type="match status" value="1"/>
</dbReference>
<dbReference type="EC" id="3.2.1.51" evidence="3"/>
<dbReference type="Gene3D" id="2.60.40.1180">
    <property type="entry name" value="Golgi alpha-mannosidase II"/>
    <property type="match status" value="1"/>
</dbReference>
<evidence type="ECO:0000256" key="1">
    <source>
        <dbReference type="ARBA" id="ARBA00004071"/>
    </source>
</evidence>
<keyword evidence="14" id="KW-1185">Reference proteome</keyword>
<evidence type="ECO:0000256" key="8">
    <source>
        <dbReference type="ARBA" id="ARBA00074133"/>
    </source>
</evidence>
<dbReference type="Gene3D" id="3.20.20.80">
    <property type="entry name" value="Glycosidases"/>
    <property type="match status" value="2"/>
</dbReference>
<gene>
    <name evidence="13" type="ORF">LARSCL_LOCUS1491</name>
</gene>
<comment type="function">
    <text evidence="1">Alpha-L-fucosidase is responsible for hydrolyzing the alpha-1,6-linked fucose joined to the reducing-end N-acetylglucosamine of the carbohydrate moieties of glycoproteins.</text>
</comment>
<feature type="chain" id="PRO_5043116310" description="Putative alpha-L-fucosidase" evidence="10">
    <location>
        <begin position="20"/>
        <end position="560"/>
    </location>
</feature>
<keyword evidence="6" id="KW-0325">Glycoprotein</keyword>
<evidence type="ECO:0000313" key="14">
    <source>
        <dbReference type="Proteomes" id="UP001497382"/>
    </source>
</evidence>
<protein>
    <recommendedName>
        <fullName evidence="8">Putative alpha-L-fucosidase</fullName>
        <ecNumber evidence="3">3.2.1.51</ecNumber>
    </recommendedName>
    <alternativeName>
        <fullName evidence="9">Alpha-L-fucoside fucohydrolase</fullName>
    </alternativeName>
</protein>
<evidence type="ECO:0000256" key="2">
    <source>
        <dbReference type="ARBA" id="ARBA00007951"/>
    </source>
</evidence>
<evidence type="ECO:0000313" key="13">
    <source>
        <dbReference type="EMBL" id="CAL1263447.1"/>
    </source>
</evidence>
<evidence type="ECO:0000256" key="10">
    <source>
        <dbReference type="PIRNR" id="PIRNR001092"/>
    </source>
</evidence>